<gene>
    <name evidence="1" type="primary">thiS</name>
    <name evidence="1" type="ORF">GO984_15630</name>
</gene>
<dbReference type="Pfam" id="PF02597">
    <property type="entry name" value="ThiS"/>
    <property type="match status" value="1"/>
</dbReference>
<dbReference type="InterPro" id="IPR016155">
    <property type="entry name" value="Mopterin_synth/thiamin_S_b"/>
</dbReference>
<dbReference type="Gene3D" id="3.10.20.30">
    <property type="match status" value="1"/>
</dbReference>
<evidence type="ECO:0000313" key="2">
    <source>
        <dbReference type="Proteomes" id="UP000478892"/>
    </source>
</evidence>
<dbReference type="PANTHER" id="PTHR34472:SF1">
    <property type="entry name" value="SULFUR CARRIER PROTEIN THIS"/>
    <property type="match status" value="1"/>
</dbReference>
<dbReference type="SUPFAM" id="SSF54285">
    <property type="entry name" value="MoaD/ThiS"/>
    <property type="match status" value="1"/>
</dbReference>
<dbReference type="InterPro" id="IPR003749">
    <property type="entry name" value="ThiS/MoaD-like"/>
</dbReference>
<dbReference type="EMBL" id="WQLV01000010">
    <property type="protein sequence ID" value="MVO17243.1"/>
    <property type="molecule type" value="Genomic_DNA"/>
</dbReference>
<dbReference type="PANTHER" id="PTHR34472">
    <property type="entry name" value="SULFUR CARRIER PROTEIN THIS"/>
    <property type="match status" value="1"/>
</dbReference>
<accession>A0A6L6WHC0</accession>
<comment type="caution">
    <text evidence="1">The sequence shown here is derived from an EMBL/GenBank/DDBJ whole genome shotgun (WGS) entry which is preliminary data.</text>
</comment>
<dbReference type="CDD" id="cd00565">
    <property type="entry name" value="Ubl_ThiS"/>
    <property type="match status" value="1"/>
</dbReference>
<dbReference type="NCBIfam" id="TIGR01683">
    <property type="entry name" value="thiS"/>
    <property type="match status" value="1"/>
</dbReference>
<evidence type="ECO:0000313" key="1">
    <source>
        <dbReference type="EMBL" id="MVO17243.1"/>
    </source>
</evidence>
<dbReference type="RefSeq" id="WP_157023561.1">
    <property type="nucleotide sequence ID" value="NZ_WQLV01000010.1"/>
</dbReference>
<proteinExistence type="predicted"/>
<reference evidence="1 2" key="1">
    <citation type="submission" date="2019-12" db="EMBL/GenBank/DDBJ databases">
        <authorList>
            <person name="Zhang Y.-J."/>
        </authorList>
    </citation>
    <scope>NUCLEOTIDE SEQUENCE [LARGE SCALE GENOMIC DNA]</scope>
    <source>
        <strain evidence="1 2">CY05</strain>
    </source>
</reference>
<name>A0A6L6WHC0_9RHOB</name>
<dbReference type="Proteomes" id="UP000478892">
    <property type="component" value="Unassembled WGS sequence"/>
</dbReference>
<dbReference type="InterPro" id="IPR012675">
    <property type="entry name" value="Beta-grasp_dom_sf"/>
</dbReference>
<organism evidence="1 2">
    <name type="scientific">Parasedimentitalea huanghaiensis</name>
    <dbReference type="NCBI Taxonomy" id="2682100"/>
    <lineage>
        <taxon>Bacteria</taxon>
        <taxon>Pseudomonadati</taxon>
        <taxon>Pseudomonadota</taxon>
        <taxon>Alphaproteobacteria</taxon>
        <taxon>Rhodobacterales</taxon>
        <taxon>Paracoccaceae</taxon>
        <taxon>Parasedimentitalea</taxon>
    </lineage>
</organism>
<dbReference type="AlphaFoldDB" id="A0A6L6WHC0"/>
<protein>
    <submittedName>
        <fullName evidence="1">Sulfur carrier protein ThiS</fullName>
    </submittedName>
</protein>
<dbReference type="InterPro" id="IPR010035">
    <property type="entry name" value="Thi_S"/>
</dbReference>
<keyword evidence="2" id="KW-1185">Reference proteome</keyword>
<sequence>MKITVNAQDYEVASTTLAAVLLELKITKPAIATALNSVFVPREERRATTLSEGDRIEILAPMQGG</sequence>